<keyword evidence="4" id="KW-1185">Reference proteome</keyword>
<evidence type="ECO:0000259" key="2">
    <source>
        <dbReference type="Pfam" id="PF19081"/>
    </source>
</evidence>
<reference evidence="3 4" key="1">
    <citation type="submission" date="2018-10" db="EMBL/GenBank/DDBJ databases">
        <title>Sinomicrobium pectinilyticum sp. nov., a pectinase-producing bacterium isolated from alkaline and saline soil, and emended description of the genus Sinomicrobium.</title>
        <authorList>
            <person name="Cheng B."/>
            <person name="Li C."/>
            <person name="Lai Q."/>
            <person name="Du M."/>
            <person name="Shao Z."/>
            <person name="Xu P."/>
            <person name="Yang C."/>
        </authorList>
    </citation>
    <scope>NUCLEOTIDE SEQUENCE [LARGE SCALE GENOMIC DNA]</scope>
    <source>
        <strain evidence="3 4">5DNS001</strain>
    </source>
</reference>
<dbReference type="EMBL" id="RJTM01000001">
    <property type="protein sequence ID" value="RNL95753.1"/>
    <property type="molecule type" value="Genomic_DNA"/>
</dbReference>
<evidence type="ECO:0000256" key="1">
    <source>
        <dbReference type="SAM" id="Phobius"/>
    </source>
</evidence>
<dbReference type="AlphaFoldDB" id="A0A3N0F6G0"/>
<comment type="caution">
    <text evidence="3">The sequence shown here is derived from an EMBL/GenBank/DDBJ whole genome shotgun (WGS) entry which is preliminary data.</text>
</comment>
<feature type="transmembrane region" description="Helical" evidence="1">
    <location>
        <begin position="12"/>
        <end position="30"/>
    </location>
</feature>
<feature type="domain" description="Ig-like" evidence="2">
    <location>
        <begin position="349"/>
        <end position="431"/>
    </location>
</feature>
<sequence>MYLTTTPHINGLGFILAVFFITGGLVPLWSQQPQERVYADAQTNNDCALCLTIDVANEGRAVDGDKDTYSTLSITVLGQVWQKLDFTSQQPGPDDPVHVKIGTSTGLASLATSLKFQAYNGNTPVGVEVALGSLIGLLNGADQADIVLPAPDVPYNSVRVLYDGVALGGGINIYGAYFNEPGDSIACDMAEDILWGSEASLAGGVNAVNNPQNAIDGDESTFAELNATVSVEGKTYVTALYPSVSVAGDSVRLVFRNPGGLIDLGLLSSSFVLRTYLDNQDNGALDLDSDILRLSLLSGSSDIQVLTFPVQTPFNRIEVAIGEGLATALASLHVYEIQRIAKGPGITSPQMTEGVVYSCFGDEVTLNIDQPLAGSVYTWYTAPTGGAPVATGTSYIPDTTVPGSAFFYASETREGCTNESGRTPVELIVFPAYGNPDIVIGNTTN</sequence>
<dbReference type="Pfam" id="PF19081">
    <property type="entry name" value="Ig_7"/>
    <property type="match status" value="1"/>
</dbReference>
<dbReference type="RefSeq" id="WP_123213943.1">
    <property type="nucleotide sequence ID" value="NZ_RJTM01000001.1"/>
</dbReference>
<dbReference type="OrthoDB" id="1491481at2"/>
<keyword evidence="1" id="KW-1133">Transmembrane helix</keyword>
<evidence type="ECO:0000313" key="3">
    <source>
        <dbReference type="EMBL" id="RNL95753.1"/>
    </source>
</evidence>
<keyword evidence="1" id="KW-0472">Membrane</keyword>
<accession>A0A3N0F6G0</accession>
<organism evidence="3 4">
    <name type="scientific">Sinomicrobium pectinilyticum</name>
    <dbReference type="NCBI Taxonomy" id="1084421"/>
    <lineage>
        <taxon>Bacteria</taxon>
        <taxon>Pseudomonadati</taxon>
        <taxon>Bacteroidota</taxon>
        <taxon>Flavobacteriia</taxon>
        <taxon>Flavobacteriales</taxon>
        <taxon>Flavobacteriaceae</taxon>
        <taxon>Sinomicrobium</taxon>
    </lineage>
</organism>
<dbReference type="InterPro" id="IPR044023">
    <property type="entry name" value="Ig_7"/>
</dbReference>
<evidence type="ECO:0000313" key="4">
    <source>
        <dbReference type="Proteomes" id="UP000267469"/>
    </source>
</evidence>
<proteinExistence type="predicted"/>
<keyword evidence="1" id="KW-0812">Transmembrane</keyword>
<name>A0A3N0F6G0_SINP1</name>
<gene>
    <name evidence="3" type="ORF">ED312_00020</name>
</gene>
<protein>
    <recommendedName>
        <fullName evidence="2">Ig-like domain-containing protein</fullName>
    </recommendedName>
</protein>
<dbReference type="Proteomes" id="UP000267469">
    <property type="component" value="Unassembled WGS sequence"/>
</dbReference>